<reference evidence="3" key="1">
    <citation type="submission" date="2025-08" db="UniProtKB">
        <authorList>
            <consortium name="RefSeq"/>
        </authorList>
    </citation>
    <scope>IDENTIFICATION</scope>
    <source>
        <strain evidence="3">Aabys</strain>
        <tissue evidence="3">Whole body</tissue>
    </source>
</reference>
<evidence type="ECO:0000313" key="2">
    <source>
        <dbReference type="Proteomes" id="UP001652621"/>
    </source>
</evidence>
<accession>A0ABM3UT03</accession>
<dbReference type="RefSeq" id="XP_058976646.1">
    <property type="nucleotide sequence ID" value="XM_059120663.1"/>
</dbReference>
<sequence length="153" mass="17505">MILIVRWHELAEHHLSFIVTQPDIKIQKATKNTTLYRQSRFNVGTAHTGRGEHHTIHVPYKVHTIHHHHVKKVPVIKEVVKEVPVEKLVVKEVVKEVPVEKIVHVPVEKIVHVPVHVPVHVHHEDHHGGYHGGHSSEYIVSSDSHKGWSSSGW</sequence>
<keyword evidence="2" id="KW-1185">Reference proteome</keyword>
<evidence type="ECO:0000313" key="3">
    <source>
        <dbReference type="RefSeq" id="XP_058976646.1"/>
    </source>
</evidence>
<evidence type="ECO:0000256" key="1">
    <source>
        <dbReference type="SAM" id="MobiDB-lite"/>
    </source>
</evidence>
<dbReference type="Proteomes" id="UP001652621">
    <property type="component" value="Unplaced"/>
</dbReference>
<dbReference type="GeneID" id="131801723"/>
<organism evidence="2 3">
    <name type="scientific">Musca domestica</name>
    <name type="common">House fly</name>
    <dbReference type="NCBI Taxonomy" id="7370"/>
    <lineage>
        <taxon>Eukaryota</taxon>
        <taxon>Metazoa</taxon>
        <taxon>Ecdysozoa</taxon>
        <taxon>Arthropoda</taxon>
        <taxon>Hexapoda</taxon>
        <taxon>Insecta</taxon>
        <taxon>Pterygota</taxon>
        <taxon>Neoptera</taxon>
        <taxon>Endopterygota</taxon>
        <taxon>Diptera</taxon>
        <taxon>Brachycera</taxon>
        <taxon>Muscomorpha</taxon>
        <taxon>Muscoidea</taxon>
        <taxon>Muscidae</taxon>
        <taxon>Musca</taxon>
    </lineage>
</organism>
<proteinExistence type="predicted"/>
<name>A0ABM3UT03_MUSDO</name>
<gene>
    <name evidence="3" type="primary">LOC131801723</name>
</gene>
<protein>
    <submittedName>
        <fullName evidence="3">Uncharacterized protein LOC131801723 isoform X1</fullName>
    </submittedName>
</protein>
<feature type="region of interest" description="Disordered" evidence="1">
    <location>
        <begin position="123"/>
        <end position="153"/>
    </location>
</feature>